<keyword evidence="9" id="KW-1185">Reference proteome</keyword>
<organism evidence="8 9">
    <name type="scientific">Thalassobius vesicularis</name>
    <dbReference type="NCBI Taxonomy" id="1294297"/>
    <lineage>
        <taxon>Bacteria</taxon>
        <taxon>Pseudomonadati</taxon>
        <taxon>Pseudomonadota</taxon>
        <taxon>Alphaproteobacteria</taxon>
        <taxon>Rhodobacterales</taxon>
        <taxon>Roseobacteraceae</taxon>
        <taxon>Thalassovita</taxon>
    </lineage>
</organism>
<keyword evidence="4 6" id="KW-1133">Transmembrane helix</keyword>
<dbReference type="EMBL" id="SSMD01000003">
    <property type="protein sequence ID" value="THD74718.1"/>
    <property type="molecule type" value="Genomic_DNA"/>
</dbReference>
<dbReference type="PANTHER" id="PTHR42709">
    <property type="entry name" value="ALKALINE PHOSPHATASE LIKE PROTEIN"/>
    <property type="match status" value="1"/>
</dbReference>
<evidence type="ECO:0000313" key="9">
    <source>
        <dbReference type="Proteomes" id="UP000306113"/>
    </source>
</evidence>
<dbReference type="Pfam" id="PF09335">
    <property type="entry name" value="VTT_dom"/>
    <property type="match status" value="1"/>
</dbReference>
<proteinExistence type="predicted"/>
<dbReference type="OrthoDB" id="9782291at2"/>
<keyword evidence="2" id="KW-1003">Cell membrane</keyword>
<dbReference type="RefSeq" id="WP_136338573.1">
    <property type="nucleotide sequence ID" value="NZ_SSMD01000003.1"/>
</dbReference>
<reference evidence="8 9" key="1">
    <citation type="submission" date="2019-04" db="EMBL/GenBank/DDBJ databases">
        <title>Draft genome sequence of Youngimonas vesicularis.</title>
        <authorList>
            <person name="Hameed A."/>
        </authorList>
    </citation>
    <scope>NUCLEOTIDE SEQUENCE [LARGE SCALE GENOMIC DNA]</scope>
    <source>
        <strain evidence="8 9">CC-AMW-E</strain>
    </source>
</reference>
<feature type="transmembrane region" description="Helical" evidence="6">
    <location>
        <begin position="165"/>
        <end position="187"/>
    </location>
</feature>
<evidence type="ECO:0000256" key="6">
    <source>
        <dbReference type="SAM" id="Phobius"/>
    </source>
</evidence>
<feature type="domain" description="VTT" evidence="7">
    <location>
        <begin position="30"/>
        <end position="156"/>
    </location>
</feature>
<comment type="caution">
    <text evidence="8">The sequence shown here is derived from an EMBL/GenBank/DDBJ whole genome shotgun (WGS) entry which is preliminary data.</text>
</comment>
<evidence type="ECO:0000259" key="7">
    <source>
        <dbReference type="Pfam" id="PF09335"/>
    </source>
</evidence>
<protein>
    <submittedName>
        <fullName evidence="8">DedA family protein</fullName>
    </submittedName>
</protein>
<dbReference type="AlphaFoldDB" id="A0A4S3M9H3"/>
<keyword evidence="5 6" id="KW-0472">Membrane</keyword>
<evidence type="ECO:0000313" key="8">
    <source>
        <dbReference type="EMBL" id="THD74718.1"/>
    </source>
</evidence>
<feature type="transmembrane region" description="Helical" evidence="6">
    <location>
        <begin position="136"/>
        <end position="159"/>
    </location>
</feature>
<evidence type="ECO:0000256" key="5">
    <source>
        <dbReference type="ARBA" id="ARBA00023136"/>
    </source>
</evidence>
<dbReference type="GO" id="GO:0005886">
    <property type="term" value="C:plasma membrane"/>
    <property type="evidence" value="ECO:0007669"/>
    <property type="project" value="UniProtKB-SubCell"/>
</dbReference>
<dbReference type="PANTHER" id="PTHR42709:SF6">
    <property type="entry name" value="UNDECAPRENYL PHOSPHATE TRANSPORTER A"/>
    <property type="match status" value="1"/>
</dbReference>
<sequence>MNDLLLDLLPDYGVPFLTLVTLLSCLALPVPASLVMMAAGGFAASGDLSPTAVVLGALGGAVLGDQAGFWLGRSGSGLVTRIEAKGGRQAHALGRATRLTRDRGSIAVFLSRWLLSPLGPYVNLASGAARMGWRGFTLAAIAGEAVWVTVYVGLGAGAGHNLAQIWPMISDGLGLLAALAVAALALLRLRHLLHSYEVTGGKVRRKAGPARP</sequence>
<dbReference type="InterPro" id="IPR032816">
    <property type="entry name" value="VTT_dom"/>
</dbReference>
<comment type="subcellular location">
    <subcellularLocation>
        <location evidence="1">Cell membrane</location>
        <topology evidence="1">Multi-pass membrane protein</topology>
    </subcellularLocation>
</comment>
<feature type="transmembrane region" description="Helical" evidence="6">
    <location>
        <begin position="12"/>
        <end position="39"/>
    </location>
</feature>
<evidence type="ECO:0000256" key="1">
    <source>
        <dbReference type="ARBA" id="ARBA00004651"/>
    </source>
</evidence>
<name>A0A4S3M9H3_9RHOB</name>
<gene>
    <name evidence="8" type="ORF">E7681_07030</name>
</gene>
<keyword evidence="3 6" id="KW-0812">Transmembrane</keyword>
<dbReference type="InterPro" id="IPR051311">
    <property type="entry name" value="DedA_domain"/>
</dbReference>
<feature type="transmembrane region" description="Helical" evidence="6">
    <location>
        <begin position="51"/>
        <end position="71"/>
    </location>
</feature>
<accession>A0A4S3M9H3</accession>
<dbReference type="Proteomes" id="UP000306113">
    <property type="component" value="Unassembled WGS sequence"/>
</dbReference>
<evidence type="ECO:0000256" key="2">
    <source>
        <dbReference type="ARBA" id="ARBA00022475"/>
    </source>
</evidence>
<evidence type="ECO:0000256" key="4">
    <source>
        <dbReference type="ARBA" id="ARBA00022989"/>
    </source>
</evidence>
<evidence type="ECO:0000256" key="3">
    <source>
        <dbReference type="ARBA" id="ARBA00022692"/>
    </source>
</evidence>